<evidence type="ECO:0000256" key="3">
    <source>
        <dbReference type="ARBA" id="ARBA00022475"/>
    </source>
</evidence>
<evidence type="ECO:0000313" key="11">
    <source>
        <dbReference type="EMBL" id="PKZ17424.1"/>
    </source>
</evidence>
<dbReference type="Pfam" id="PF03611">
    <property type="entry name" value="EIIC-GAT"/>
    <property type="match status" value="1"/>
</dbReference>
<feature type="transmembrane region" description="Helical" evidence="9">
    <location>
        <begin position="305"/>
        <end position="324"/>
    </location>
</feature>
<feature type="transmembrane region" description="Helical" evidence="9">
    <location>
        <begin position="36"/>
        <end position="58"/>
    </location>
</feature>
<evidence type="ECO:0000256" key="6">
    <source>
        <dbReference type="ARBA" id="ARBA00022692"/>
    </source>
</evidence>
<feature type="transmembrane region" description="Helical" evidence="9">
    <location>
        <begin position="6"/>
        <end position="29"/>
    </location>
</feature>
<evidence type="ECO:0000256" key="2">
    <source>
        <dbReference type="ARBA" id="ARBA00022448"/>
    </source>
</evidence>
<comment type="caution">
    <text evidence="11">The sequence shown here is derived from an EMBL/GenBank/DDBJ whole genome shotgun (WGS) entry which is preliminary data.</text>
</comment>
<evidence type="ECO:0000256" key="9">
    <source>
        <dbReference type="SAM" id="Phobius"/>
    </source>
</evidence>
<evidence type="ECO:0000256" key="8">
    <source>
        <dbReference type="ARBA" id="ARBA00023136"/>
    </source>
</evidence>
<feature type="transmembrane region" description="Helical" evidence="9">
    <location>
        <begin position="224"/>
        <end position="242"/>
    </location>
</feature>
<organism evidence="11 12">
    <name type="scientific">Anaerococcus octavius</name>
    <dbReference type="NCBI Taxonomy" id="54007"/>
    <lineage>
        <taxon>Bacteria</taxon>
        <taxon>Bacillati</taxon>
        <taxon>Bacillota</taxon>
        <taxon>Tissierellia</taxon>
        <taxon>Tissierellales</taxon>
        <taxon>Peptoniphilaceae</taxon>
        <taxon>Anaerococcus</taxon>
    </lineage>
</organism>
<evidence type="ECO:0000259" key="10">
    <source>
        <dbReference type="PROSITE" id="PS51104"/>
    </source>
</evidence>
<keyword evidence="5" id="KW-0598">Phosphotransferase system</keyword>
<dbReference type="PANTHER" id="PTHR37324:SF2">
    <property type="entry name" value="PTS SYSTEM GALACTITOL-SPECIFIC EIIC COMPONENT"/>
    <property type="match status" value="1"/>
</dbReference>
<keyword evidence="2" id="KW-0813">Transport</keyword>
<dbReference type="RefSeq" id="WP_101539584.1">
    <property type="nucleotide sequence ID" value="NZ_PKGS01000001.1"/>
</dbReference>
<feature type="transmembrane region" description="Helical" evidence="9">
    <location>
        <begin position="415"/>
        <end position="436"/>
    </location>
</feature>
<protein>
    <submittedName>
        <fullName evidence="11">PTS galactitol transporter subunit IIC</fullName>
    </submittedName>
</protein>
<feature type="transmembrane region" description="Helical" evidence="9">
    <location>
        <begin position="92"/>
        <end position="113"/>
    </location>
</feature>
<dbReference type="PROSITE" id="PS51104">
    <property type="entry name" value="PTS_EIIC_TYPE_2"/>
    <property type="match status" value="1"/>
</dbReference>
<evidence type="ECO:0000313" key="12">
    <source>
        <dbReference type="Proteomes" id="UP000234335"/>
    </source>
</evidence>
<accession>A0A2I1MBB9</accession>
<dbReference type="PIRSF" id="PIRSF006304">
    <property type="entry name" value="GatC"/>
    <property type="match status" value="1"/>
</dbReference>
<feature type="domain" description="PTS EIIC type-2" evidence="10">
    <location>
        <begin position="6"/>
        <end position="437"/>
    </location>
</feature>
<evidence type="ECO:0000256" key="4">
    <source>
        <dbReference type="ARBA" id="ARBA00022597"/>
    </source>
</evidence>
<feature type="transmembrane region" description="Helical" evidence="9">
    <location>
        <begin position="357"/>
        <end position="376"/>
    </location>
</feature>
<evidence type="ECO:0000256" key="1">
    <source>
        <dbReference type="ARBA" id="ARBA00004651"/>
    </source>
</evidence>
<dbReference type="GO" id="GO:0009401">
    <property type="term" value="P:phosphoenolpyruvate-dependent sugar phosphotransferase system"/>
    <property type="evidence" value="ECO:0007669"/>
    <property type="project" value="UniProtKB-KW"/>
</dbReference>
<evidence type="ECO:0000256" key="7">
    <source>
        <dbReference type="ARBA" id="ARBA00022989"/>
    </source>
</evidence>
<keyword evidence="3" id="KW-1003">Cell membrane</keyword>
<dbReference type="PANTHER" id="PTHR37324">
    <property type="entry name" value="PTS SYSTEM GALACTITOL-SPECIFIC EIIC COMPONENT"/>
    <property type="match status" value="1"/>
</dbReference>
<proteinExistence type="predicted"/>
<keyword evidence="6 9" id="KW-0812">Transmembrane</keyword>
<name>A0A2I1MBB9_9FIRM</name>
<evidence type="ECO:0000256" key="5">
    <source>
        <dbReference type="ARBA" id="ARBA00022683"/>
    </source>
</evidence>
<sequence length="451" mass="49375">MFQNIIDYILGLGAAIFLPIIMIIIGLIFKMPAKRAILAGITLGVAFTGMSLILDFMFGTISPVAQDLVNRTGLELNAVDVGWTPMSAIAWAWPYALLMFPIQIIINLLMIGFKWTDTLNVDMWNVWGKIFTATMVQAISGSLAFGFIAAAIQIVLELKIGDANKEKIEKITSIPGVTCTHYMTIQCALMEPINILLDKIPGLGGKVFDSDKLRNKIGIFGENSVMGLIVGSLLAIIAGYGLSDVLNIGIKVAASLVLFPMVAKLFMQALQPISDYASTYMKNKYQDREIHIGLDWPFMAGRSEIWVVSIILVPLEIILAFLFAKFGWSSVLPLAGIVNVIVVVPALIVTNGDIIKMLILSILFTPAYLIVSSQFAPAVTDLARAVGTIDIPSGQYITYFGVEAPIFRWAISKAFAIDIVGIILLIVVIACIIYYVRKWTQNTKNKVTMEV</sequence>
<dbReference type="GO" id="GO:0005886">
    <property type="term" value="C:plasma membrane"/>
    <property type="evidence" value="ECO:0007669"/>
    <property type="project" value="UniProtKB-SubCell"/>
</dbReference>
<dbReference type="InterPro" id="IPR004703">
    <property type="entry name" value="PTS_sugar-sp_permease"/>
</dbReference>
<dbReference type="InterPro" id="IPR013853">
    <property type="entry name" value="EIIC-GAT"/>
</dbReference>
<feature type="transmembrane region" description="Helical" evidence="9">
    <location>
        <begin position="330"/>
        <end position="350"/>
    </location>
</feature>
<keyword evidence="4" id="KW-0762">Sugar transport</keyword>
<dbReference type="InterPro" id="IPR013014">
    <property type="entry name" value="PTS_EIIC_2"/>
</dbReference>
<dbReference type="AlphaFoldDB" id="A0A2I1MBB9"/>
<keyword evidence="12" id="KW-1185">Reference proteome</keyword>
<dbReference type="EMBL" id="PKGS01000001">
    <property type="protein sequence ID" value="PKZ17424.1"/>
    <property type="molecule type" value="Genomic_DNA"/>
</dbReference>
<dbReference type="GO" id="GO:0015577">
    <property type="term" value="F:galactitol transmembrane transporter activity"/>
    <property type="evidence" value="ECO:0007669"/>
    <property type="project" value="InterPro"/>
</dbReference>
<comment type="subcellular location">
    <subcellularLocation>
        <location evidence="1">Cell membrane</location>
        <topology evidence="1">Multi-pass membrane protein</topology>
    </subcellularLocation>
</comment>
<reference evidence="11 12" key="1">
    <citation type="submission" date="2017-12" db="EMBL/GenBank/DDBJ databases">
        <title>Phylogenetic diversity of female urinary microbiome.</title>
        <authorList>
            <person name="Thomas-White K."/>
            <person name="Wolfe A.J."/>
        </authorList>
    </citation>
    <scope>NUCLEOTIDE SEQUENCE [LARGE SCALE GENOMIC DNA]</scope>
    <source>
        <strain evidence="11 12">UMB0119</strain>
    </source>
</reference>
<dbReference type="Proteomes" id="UP000234335">
    <property type="component" value="Unassembled WGS sequence"/>
</dbReference>
<gene>
    <name evidence="11" type="ORF">CYJ34_01575</name>
</gene>
<keyword evidence="7 9" id="KW-1133">Transmembrane helix</keyword>
<keyword evidence="8 9" id="KW-0472">Membrane</keyword>